<evidence type="ECO:0000313" key="2">
    <source>
        <dbReference type="Proteomes" id="UP000814128"/>
    </source>
</evidence>
<evidence type="ECO:0000313" key="1">
    <source>
        <dbReference type="EMBL" id="KAI0029634.1"/>
    </source>
</evidence>
<accession>A0ACB8QCW3</accession>
<protein>
    <submittedName>
        <fullName evidence="1">Thiamine diphosphate-binding protein</fullName>
    </submittedName>
</protein>
<proteinExistence type="predicted"/>
<comment type="caution">
    <text evidence="1">The sequence shown here is derived from an EMBL/GenBank/DDBJ whole genome shotgun (WGS) entry which is preliminary data.</text>
</comment>
<reference evidence="1" key="2">
    <citation type="journal article" date="2022" name="New Phytol.">
        <title>Evolutionary transition to the ectomycorrhizal habit in the genomes of a hyperdiverse lineage of mushroom-forming fungi.</title>
        <authorList>
            <person name="Looney B."/>
            <person name="Miyauchi S."/>
            <person name="Morin E."/>
            <person name="Drula E."/>
            <person name="Courty P.E."/>
            <person name="Kohler A."/>
            <person name="Kuo A."/>
            <person name="LaButti K."/>
            <person name="Pangilinan J."/>
            <person name="Lipzen A."/>
            <person name="Riley R."/>
            <person name="Andreopoulos W."/>
            <person name="He G."/>
            <person name="Johnson J."/>
            <person name="Nolan M."/>
            <person name="Tritt A."/>
            <person name="Barry K.W."/>
            <person name="Grigoriev I.V."/>
            <person name="Nagy L.G."/>
            <person name="Hibbett D."/>
            <person name="Henrissat B."/>
            <person name="Matheny P.B."/>
            <person name="Labbe J."/>
            <person name="Martin F.M."/>
        </authorList>
    </citation>
    <scope>NUCLEOTIDE SEQUENCE</scope>
    <source>
        <strain evidence="1">EC-137</strain>
    </source>
</reference>
<sequence>GWEQKFKLPTYTPADAAQASRRLSEIVLTAITPVLPDLIGGSADLTGSNLTRVKGVTDFQPPSAGLGIYTGALRSLPQLHAGTYIRYGVREHGMDAIANGLAACGGVVPFIATFLNFVAYAAGAVRLSTLSGHQLIWVGE</sequence>
<keyword evidence="2" id="KW-1185">Reference proteome</keyword>
<feature type="non-terminal residue" evidence="1">
    <location>
        <position position="1"/>
    </location>
</feature>
<dbReference type="EMBL" id="MU273664">
    <property type="protein sequence ID" value="KAI0029634.1"/>
    <property type="molecule type" value="Genomic_DNA"/>
</dbReference>
<name>A0ACB8QCW3_9AGAM</name>
<dbReference type="Proteomes" id="UP000814128">
    <property type="component" value="Unassembled WGS sequence"/>
</dbReference>
<reference evidence="1" key="1">
    <citation type="submission" date="2021-02" db="EMBL/GenBank/DDBJ databases">
        <authorList>
            <consortium name="DOE Joint Genome Institute"/>
            <person name="Ahrendt S."/>
            <person name="Looney B.P."/>
            <person name="Miyauchi S."/>
            <person name="Morin E."/>
            <person name="Drula E."/>
            <person name="Courty P.E."/>
            <person name="Chicoki N."/>
            <person name="Fauchery L."/>
            <person name="Kohler A."/>
            <person name="Kuo A."/>
            <person name="Labutti K."/>
            <person name="Pangilinan J."/>
            <person name="Lipzen A."/>
            <person name="Riley R."/>
            <person name="Andreopoulos W."/>
            <person name="He G."/>
            <person name="Johnson J."/>
            <person name="Barry K.W."/>
            <person name="Grigoriev I.V."/>
            <person name="Nagy L."/>
            <person name="Hibbett D."/>
            <person name="Henrissat B."/>
            <person name="Matheny P.B."/>
            <person name="Labbe J."/>
            <person name="Martin F."/>
        </authorList>
    </citation>
    <scope>NUCLEOTIDE SEQUENCE</scope>
    <source>
        <strain evidence="1">EC-137</strain>
    </source>
</reference>
<organism evidence="1 2">
    <name type="scientific">Vararia minispora EC-137</name>
    <dbReference type="NCBI Taxonomy" id="1314806"/>
    <lineage>
        <taxon>Eukaryota</taxon>
        <taxon>Fungi</taxon>
        <taxon>Dikarya</taxon>
        <taxon>Basidiomycota</taxon>
        <taxon>Agaricomycotina</taxon>
        <taxon>Agaricomycetes</taxon>
        <taxon>Russulales</taxon>
        <taxon>Lachnocladiaceae</taxon>
        <taxon>Vararia</taxon>
    </lineage>
</organism>
<gene>
    <name evidence="1" type="ORF">K488DRAFT_55962</name>
</gene>